<evidence type="ECO:0000313" key="14">
    <source>
        <dbReference type="EMBL" id="KAJ9596387.1"/>
    </source>
</evidence>
<dbReference type="EC" id="5.6.2.4" evidence="9"/>
<evidence type="ECO:0000256" key="3">
    <source>
        <dbReference type="ARBA" id="ARBA00022801"/>
    </source>
</evidence>
<evidence type="ECO:0000256" key="5">
    <source>
        <dbReference type="ARBA" id="ARBA00022840"/>
    </source>
</evidence>
<comment type="catalytic activity">
    <reaction evidence="10">
        <text>ATP + H2O = ADP + phosphate + H(+)</text>
        <dbReference type="Rhea" id="RHEA:13065"/>
        <dbReference type="ChEBI" id="CHEBI:15377"/>
        <dbReference type="ChEBI" id="CHEBI:15378"/>
        <dbReference type="ChEBI" id="CHEBI:30616"/>
        <dbReference type="ChEBI" id="CHEBI:43474"/>
        <dbReference type="ChEBI" id="CHEBI:456216"/>
        <dbReference type="EC" id="5.6.2.4"/>
    </reaction>
</comment>
<dbReference type="PROSITE" id="PS51192">
    <property type="entry name" value="HELICASE_ATP_BIND_1"/>
    <property type="match status" value="1"/>
</dbReference>
<dbReference type="InterPro" id="IPR004179">
    <property type="entry name" value="Sec63-dom"/>
</dbReference>
<dbReference type="InterPro" id="IPR027417">
    <property type="entry name" value="P-loop_NTPase"/>
</dbReference>
<dbReference type="SUPFAM" id="SSF52540">
    <property type="entry name" value="P-loop containing nucleoside triphosphate hydrolases"/>
    <property type="match status" value="2"/>
</dbReference>
<evidence type="ECO:0000256" key="4">
    <source>
        <dbReference type="ARBA" id="ARBA00022806"/>
    </source>
</evidence>
<feature type="compositionally biased region" description="Polar residues" evidence="11">
    <location>
        <begin position="1421"/>
        <end position="1434"/>
    </location>
</feature>
<dbReference type="Gene3D" id="1.10.10.10">
    <property type="entry name" value="Winged helix-like DNA-binding domain superfamily/Winged helix DNA-binding domain"/>
    <property type="match status" value="1"/>
</dbReference>
<reference evidence="14" key="2">
    <citation type="submission" date="2023-05" db="EMBL/GenBank/DDBJ databases">
        <authorList>
            <person name="Fouks B."/>
        </authorList>
    </citation>
    <scope>NUCLEOTIDE SEQUENCE</scope>
    <source>
        <strain evidence="14">Stay&amp;Tobe</strain>
        <tissue evidence="14">Testes</tissue>
    </source>
</reference>
<keyword evidence="15" id="KW-1185">Reference proteome</keyword>
<dbReference type="Pfam" id="PF00270">
    <property type="entry name" value="DEAD"/>
    <property type="match status" value="1"/>
</dbReference>
<dbReference type="Gene3D" id="1.10.3380.10">
    <property type="entry name" value="Sec63 N-terminal domain-like domain"/>
    <property type="match status" value="1"/>
</dbReference>
<evidence type="ECO:0000259" key="12">
    <source>
        <dbReference type="PROSITE" id="PS51192"/>
    </source>
</evidence>
<evidence type="ECO:0000256" key="9">
    <source>
        <dbReference type="ARBA" id="ARBA00034808"/>
    </source>
</evidence>
<evidence type="ECO:0000313" key="15">
    <source>
        <dbReference type="Proteomes" id="UP001233999"/>
    </source>
</evidence>
<comment type="catalytic activity">
    <reaction evidence="8">
        <text>Couples ATP hydrolysis with the unwinding of duplex DNA by translocating in the 3'-5' direction.</text>
        <dbReference type="EC" id="5.6.2.4"/>
    </reaction>
</comment>
<comment type="caution">
    <text evidence="14">The sequence shown here is derived from an EMBL/GenBank/DDBJ whole genome shotgun (WGS) entry which is preliminary data.</text>
</comment>
<feature type="domain" description="Helicase C-terminal" evidence="13">
    <location>
        <begin position="180"/>
        <end position="368"/>
    </location>
</feature>
<keyword evidence="3" id="KW-0378">Hydrolase</keyword>
<dbReference type="Proteomes" id="UP001233999">
    <property type="component" value="Unassembled WGS sequence"/>
</dbReference>
<evidence type="ECO:0000256" key="6">
    <source>
        <dbReference type="ARBA" id="ARBA00023235"/>
    </source>
</evidence>
<protein>
    <recommendedName>
        <fullName evidence="9">DNA 3'-5' helicase</fullName>
        <ecNumber evidence="9">5.6.2.4</ecNumber>
    </recommendedName>
</protein>
<dbReference type="Pfam" id="PF00271">
    <property type="entry name" value="Helicase_C"/>
    <property type="match status" value="1"/>
</dbReference>
<dbReference type="InterPro" id="IPR036390">
    <property type="entry name" value="WH_DNA-bd_sf"/>
</dbReference>
<feature type="region of interest" description="Disordered" evidence="11">
    <location>
        <begin position="1418"/>
        <end position="1438"/>
    </location>
</feature>
<dbReference type="InterPro" id="IPR014001">
    <property type="entry name" value="Helicase_ATP-bd"/>
</dbReference>
<evidence type="ECO:0000256" key="1">
    <source>
        <dbReference type="ARBA" id="ARBA00010140"/>
    </source>
</evidence>
<dbReference type="SUPFAM" id="SSF46785">
    <property type="entry name" value="Winged helix' DNA-binding domain"/>
    <property type="match status" value="1"/>
</dbReference>
<sequence>APIKALCTERYLDWKSKFSTLGLKCLEITGDTNEFDINRLTNYHLLLTTPEKWDSITRKWKDNSLMVQMVKLFLIDEVHLLNEEKRGPTLEVVVSRMKTVQEVITGDESEFSKIRFMAISATIPNIEDVARWLGTSLDHPATYFKMSEDMRPVKLKKIVLGYSRPVGLSQFRFEMSMSYKLRGILFKYANGKPTLIFCSTRKGVEQTCSTLAQQITFNFKPEQKQRLTEIALTLNENKLKDYIMTGVGYHHAGMLKEDRQTVEYLFREGLLPVLVTTSTLAMGVNLPAHLVIIKSTQHYVNGAYHEYSETQILQMIGRAGRPQFDNSAVAIIMTQESRRNHYENLVSGNEPIESNLHKHLVEHLNSEVVLHTVTDIGYAMEWIRSTFLYVRALKNPTHYGISAKCNRKNIESNLQDMCNRELNALASANLIVMDVMDIKPTDDGILMARYYLRLGTMKAFSKVKGNETLENIVHVVAASPEFSEIQLRVSEKKNLNLLNNSKDYKCIRFPLPTRITTKELKVNCLIQALLGCLQIYEPSLKQDMLQISWIGQRVANGLVQYLRLHPCYKALVNAVTLAKCFHCKLWENSPYVSRQLKGIGAALSTMLVASNKTTFQSIINSNPRDLESIINRPPPMGDNLIDAVSHLPQYDLNLDTENYETTVKLNIHISISNHELVDQKSTAGTNHWVMLIVGDSNNKCHSIERFKDDKLMREEASRWSVEIKDSCDIKEVYVDLISEQWAGLDVHATITLNETHLTLKGKNFHGTTANAQSAKGTKSKEDSVGKKTARSSIIEQIREISEKRLKIIPTITLQKFAFTPKRKMKQTGHNENENNQNIINSDTNDTYQNIQEHSQNGSQNIRSIDNCMEDEIFEKPLRKDSYTKVDEIRNMSFLNSNTRTMENFGDTKLDDNGNGDSGSNGILSENTHDSFITTDAFANRFSSKDRNFNNSATTYTNGIYSQMRMSSDNLLLKYNQVKNKVSDCVDRIQYDENEPNFSLTRTLDRNVSNIYPHRNTPQIKSCWNEERILNSDAFLKSFDLKSDEHLEVEKTVMQEEKNNSEDTSTTGEFSDVNNSVKIFSFPDVMNTEPEVTKLPRTLPKHYYPIFNKIPCCITQDTTECHEASQKETSQQTERQNFENSLNLNRASEKIMLYETKINSQETNHASKVINNKNLKNNEELTKYSYSIKTKLQDNLENQKGVEQIPELENRAFRIEEMENANAYPTANFNLIEDFDAFFNEILEQNVGKQDCNSNDNSNIIQSQVINKNLMKHDMSLGNMAGNEQMDDKSQIKTKLITHQHIDLKLNTNSSSYNNVKNEFCKNISPEQLDLREKSQNEVMSIVNPAIMDPYTEMRNKQFDYLPNITLQTHSVSSIGNSYANALSTVKMINDEDTSFDNQNAFKRKSVEDNIPLLLEERHTSQSRINTGNGKQNLSPEGISENEQELYICRNSPSKYEFQDFGNKSPFANKHCSQISDIFVSKRNSKSLRLEDTSQFKINEHSYNSTFRKRPMTRKNSIDSLPYKQTLDSESVKNEVIDNSLTNYEKLCISYSQSERLNSSPIHQKFLSTLPTKQESQTYKVTNTNSQYHKTPRAVKDDFYSHCNGYAELLPESRNNYRIINSAIQLSDTDSYNEVQTEISKTFTQPDYHTQFKCKSQIGENIDDYNKIYHFKDPRTYSTKVKSRENFKQFSPFKSLVAEPAKNITNFNEQLYDDLKEVQCEQKICCTKAKQKENFTQFATLESKTQLETIPTNADPQSEEQNIPNQLLHFDLFPISHKQTKMPIYLKNTYANQKSAQTRHKNTLWERYLQFKEDPNANDAFSQNESVCFSNNEKYYRSESPEHCDSRYGKTSSQKLMEKEHYIQNNSGIDDIENSITNISMEYQQQLARELTESNNTRVLSFPQSNFYNYSQQSTQIVTDSSNKSTGETLEITDSNNGNVSYKSSFLSNASPPAKRKRDNFNSNQNTFLQRSISSLNADLPAQRYELQKQRKFIRY</sequence>
<dbReference type="PROSITE" id="PS51194">
    <property type="entry name" value="HELICASE_CTER"/>
    <property type="match status" value="1"/>
</dbReference>
<dbReference type="FunFam" id="3.40.50.300:FF:001076">
    <property type="entry name" value="ATP-dependent DNA helicase MER3"/>
    <property type="match status" value="1"/>
</dbReference>
<keyword evidence="2" id="KW-0547">Nucleotide-binding</keyword>
<comment type="similarity">
    <text evidence="1">Belongs to the helicase family. SKI2 subfamily.</text>
</comment>
<dbReference type="CDD" id="cd18795">
    <property type="entry name" value="SF2_C_Ski2"/>
    <property type="match status" value="1"/>
</dbReference>
<dbReference type="PANTHER" id="PTHR47835:SF3">
    <property type="entry name" value="HELICASE FOR MEIOSIS 1"/>
    <property type="match status" value="1"/>
</dbReference>
<keyword evidence="7" id="KW-0469">Meiosis</keyword>
<dbReference type="InterPro" id="IPR036388">
    <property type="entry name" value="WH-like_DNA-bd_sf"/>
</dbReference>
<dbReference type="Gene3D" id="3.40.50.300">
    <property type="entry name" value="P-loop containing nucleotide triphosphate hydrolases"/>
    <property type="match status" value="2"/>
</dbReference>
<evidence type="ECO:0000256" key="7">
    <source>
        <dbReference type="ARBA" id="ARBA00023254"/>
    </source>
</evidence>
<dbReference type="GO" id="GO:0003676">
    <property type="term" value="F:nucleic acid binding"/>
    <property type="evidence" value="ECO:0007669"/>
    <property type="project" value="InterPro"/>
</dbReference>
<dbReference type="InterPro" id="IPR011545">
    <property type="entry name" value="DEAD/DEAH_box_helicase_dom"/>
</dbReference>
<evidence type="ECO:0000256" key="8">
    <source>
        <dbReference type="ARBA" id="ARBA00034617"/>
    </source>
</evidence>
<name>A0AAD8ADI9_DIPPU</name>
<organism evidence="14 15">
    <name type="scientific">Diploptera punctata</name>
    <name type="common">Pacific beetle cockroach</name>
    <dbReference type="NCBI Taxonomy" id="6984"/>
    <lineage>
        <taxon>Eukaryota</taxon>
        <taxon>Metazoa</taxon>
        <taxon>Ecdysozoa</taxon>
        <taxon>Arthropoda</taxon>
        <taxon>Hexapoda</taxon>
        <taxon>Insecta</taxon>
        <taxon>Pterygota</taxon>
        <taxon>Neoptera</taxon>
        <taxon>Polyneoptera</taxon>
        <taxon>Dictyoptera</taxon>
        <taxon>Blattodea</taxon>
        <taxon>Blaberoidea</taxon>
        <taxon>Blaberidae</taxon>
        <taxon>Diplopterinae</taxon>
        <taxon>Diploptera</taxon>
    </lineage>
</organism>
<evidence type="ECO:0000256" key="10">
    <source>
        <dbReference type="ARBA" id="ARBA00048988"/>
    </source>
</evidence>
<dbReference type="InterPro" id="IPR057842">
    <property type="entry name" value="WH_MER3"/>
</dbReference>
<gene>
    <name evidence="14" type="ORF">L9F63_012595</name>
</gene>
<keyword evidence="4" id="KW-0347">Helicase</keyword>
<dbReference type="GO" id="GO:0016787">
    <property type="term" value="F:hydrolase activity"/>
    <property type="evidence" value="ECO:0007669"/>
    <property type="project" value="UniProtKB-KW"/>
</dbReference>
<evidence type="ECO:0000259" key="13">
    <source>
        <dbReference type="PROSITE" id="PS51194"/>
    </source>
</evidence>
<accession>A0AAD8ADI9</accession>
<keyword evidence="6" id="KW-0413">Isomerase</keyword>
<dbReference type="SMART" id="SM00973">
    <property type="entry name" value="Sec63"/>
    <property type="match status" value="1"/>
</dbReference>
<dbReference type="GO" id="GO:0005524">
    <property type="term" value="F:ATP binding"/>
    <property type="evidence" value="ECO:0007669"/>
    <property type="project" value="UniProtKB-KW"/>
</dbReference>
<evidence type="ECO:0000256" key="11">
    <source>
        <dbReference type="SAM" id="MobiDB-lite"/>
    </source>
</evidence>
<feature type="domain" description="Helicase ATP-binding" evidence="12">
    <location>
        <begin position="1"/>
        <end position="141"/>
    </location>
</feature>
<dbReference type="FunFam" id="1.10.10.10:FF:000012">
    <property type="entry name" value="U5 small nuclear ribonucleoprotein helicase"/>
    <property type="match status" value="1"/>
</dbReference>
<dbReference type="Pfam" id="PF23445">
    <property type="entry name" value="WHD_SNRNP200"/>
    <property type="match status" value="1"/>
</dbReference>
<dbReference type="GO" id="GO:0007131">
    <property type="term" value="P:reciprocal meiotic recombination"/>
    <property type="evidence" value="ECO:0007669"/>
    <property type="project" value="UniProtKB-ARBA"/>
</dbReference>
<dbReference type="GO" id="GO:0043138">
    <property type="term" value="F:3'-5' DNA helicase activity"/>
    <property type="evidence" value="ECO:0007669"/>
    <property type="project" value="UniProtKB-EC"/>
</dbReference>
<dbReference type="InterPro" id="IPR052247">
    <property type="entry name" value="Meiotic_Crossover_Helicase"/>
</dbReference>
<dbReference type="SMART" id="SM00490">
    <property type="entry name" value="HELICc"/>
    <property type="match status" value="1"/>
</dbReference>
<dbReference type="Pfam" id="PF02889">
    <property type="entry name" value="Sec63"/>
    <property type="match status" value="1"/>
</dbReference>
<dbReference type="SUPFAM" id="SSF158702">
    <property type="entry name" value="Sec63 N-terminal domain-like"/>
    <property type="match status" value="1"/>
</dbReference>
<reference evidence="14" key="1">
    <citation type="journal article" date="2023" name="IScience">
        <title>Live-bearing cockroach genome reveals convergent evolutionary mechanisms linked to viviparity in insects and beyond.</title>
        <authorList>
            <person name="Fouks B."/>
            <person name="Harrison M.C."/>
            <person name="Mikhailova A.A."/>
            <person name="Marchal E."/>
            <person name="English S."/>
            <person name="Carruthers M."/>
            <person name="Jennings E.C."/>
            <person name="Chiamaka E.L."/>
            <person name="Frigard R.A."/>
            <person name="Pippel M."/>
            <person name="Attardo G.M."/>
            <person name="Benoit J.B."/>
            <person name="Bornberg-Bauer E."/>
            <person name="Tobe S.S."/>
        </authorList>
    </citation>
    <scope>NUCLEOTIDE SEQUENCE</scope>
    <source>
        <strain evidence="14">Stay&amp;Tobe</strain>
    </source>
</reference>
<keyword evidence="5" id="KW-0067">ATP-binding</keyword>
<proteinExistence type="inferred from homology"/>
<evidence type="ECO:0000256" key="2">
    <source>
        <dbReference type="ARBA" id="ARBA00022741"/>
    </source>
</evidence>
<dbReference type="InterPro" id="IPR001650">
    <property type="entry name" value="Helicase_C-like"/>
</dbReference>
<dbReference type="PANTHER" id="PTHR47835">
    <property type="entry name" value="HFM1, ATP DEPENDENT DNA HELICASE HOMOLOG"/>
    <property type="match status" value="1"/>
</dbReference>
<dbReference type="EMBL" id="JASPKZ010001991">
    <property type="protein sequence ID" value="KAJ9596387.1"/>
    <property type="molecule type" value="Genomic_DNA"/>
</dbReference>
<feature type="non-terminal residue" evidence="14">
    <location>
        <position position="1995"/>
    </location>
</feature>